<dbReference type="OrthoDB" id="5723at2759"/>
<proteinExistence type="predicted"/>
<gene>
    <name evidence="2" type="primary">LOC122147140</name>
</gene>
<feature type="region of interest" description="Disordered" evidence="1">
    <location>
        <begin position="24"/>
        <end position="44"/>
    </location>
</feature>
<evidence type="ECO:0000313" key="2">
    <source>
        <dbReference type="RefSeq" id="XP_042624223.1"/>
    </source>
</evidence>
<feature type="compositionally biased region" description="Polar residues" evidence="1">
    <location>
        <begin position="117"/>
        <end position="134"/>
    </location>
</feature>
<dbReference type="Proteomes" id="UP001155660">
    <property type="component" value="Chromosome A13"/>
</dbReference>
<dbReference type="AlphaFoldDB" id="A0A9Q9YPX2"/>
<protein>
    <submittedName>
        <fullName evidence="2">DNA polymerase eta-like</fullName>
    </submittedName>
</protein>
<name>A0A9Q9YPX2_CYPCA</name>
<dbReference type="KEGG" id="ccar:122147140"/>
<dbReference type="GeneID" id="122147140"/>
<accession>A0A9Q9YPX2</accession>
<sequence>MRLQMLVRWCNSLSRAGAALASSAGPRVTGKTEHKQRYERAGGQTADGGSFSRCCALVRYDAVKMTSDSLAIIKSLNTAGSHQEAWSPALTGLLSASKFSDVPSSSSRGIADFLSSDAPSTQSRLASTQTPKTQLSPKSPPSSLCLRKLLRR</sequence>
<feature type="compositionally biased region" description="Basic and acidic residues" evidence="1">
    <location>
        <begin position="30"/>
        <end position="40"/>
    </location>
</feature>
<evidence type="ECO:0000256" key="1">
    <source>
        <dbReference type="SAM" id="MobiDB-lite"/>
    </source>
</evidence>
<dbReference type="RefSeq" id="XP_042624223.1">
    <property type="nucleotide sequence ID" value="XM_042768289.1"/>
</dbReference>
<reference evidence="2" key="1">
    <citation type="submission" date="2025-08" db="UniProtKB">
        <authorList>
            <consortium name="RefSeq"/>
        </authorList>
    </citation>
    <scope>IDENTIFICATION</scope>
    <source>
        <tissue evidence="2">Muscle</tissue>
    </source>
</reference>
<feature type="region of interest" description="Disordered" evidence="1">
    <location>
        <begin position="101"/>
        <end position="152"/>
    </location>
</feature>
<feature type="compositionally biased region" description="Low complexity" evidence="1">
    <location>
        <begin position="135"/>
        <end position="152"/>
    </location>
</feature>
<organism evidence="2">
    <name type="scientific">Cyprinus carpio</name>
    <name type="common">Common carp</name>
    <dbReference type="NCBI Taxonomy" id="7962"/>
    <lineage>
        <taxon>Eukaryota</taxon>
        <taxon>Metazoa</taxon>
        <taxon>Chordata</taxon>
        <taxon>Craniata</taxon>
        <taxon>Vertebrata</taxon>
        <taxon>Euteleostomi</taxon>
        <taxon>Actinopterygii</taxon>
        <taxon>Neopterygii</taxon>
        <taxon>Teleostei</taxon>
        <taxon>Ostariophysi</taxon>
        <taxon>Cypriniformes</taxon>
        <taxon>Cyprinidae</taxon>
        <taxon>Cyprininae</taxon>
        <taxon>Cyprinus</taxon>
    </lineage>
</organism>